<dbReference type="EMBL" id="ANOH01000115">
    <property type="protein sequence ID" value="EMI57031.1"/>
    <property type="molecule type" value="Genomic_DNA"/>
</dbReference>
<evidence type="ECO:0000256" key="3">
    <source>
        <dbReference type="ARBA" id="ARBA00022989"/>
    </source>
</evidence>
<dbReference type="SMART" id="SM00327">
    <property type="entry name" value="VWA"/>
    <property type="match status" value="1"/>
</dbReference>
<dbReference type="SUPFAM" id="SSF53300">
    <property type="entry name" value="vWA-like"/>
    <property type="match status" value="1"/>
</dbReference>
<accession>M5UGQ6</accession>
<dbReference type="RefSeq" id="WP_008676027.1">
    <property type="nucleotide sequence ID" value="NZ_ANOH01000115.1"/>
</dbReference>
<evidence type="ECO:0000259" key="6">
    <source>
        <dbReference type="PROSITE" id="PS50234"/>
    </source>
</evidence>
<dbReference type="PROSITE" id="PS50234">
    <property type="entry name" value="VWFA"/>
    <property type="match status" value="1"/>
</dbReference>
<dbReference type="InterPro" id="IPR002035">
    <property type="entry name" value="VWF_A"/>
</dbReference>
<evidence type="ECO:0000256" key="4">
    <source>
        <dbReference type="ARBA" id="ARBA00023136"/>
    </source>
</evidence>
<evidence type="ECO:0000256" key="1">
    <source>
        <dbReference type="ARBA" id="ARBA00022475"/>
    </source>
</evidence>
<feature type="transmembrane region" description="Helical" evidence="5">
    <location>
        <begin position="22"/>
        <end position="42"/>
    </location>
</feature>
<dbReference type="InterPro" id="IPR036465">
    <property type="entry name" value="vWFA_dom_sf"/>
</dbReference>
<dbReference type="PATRIC" id="fig|1263870.3.peg.1670"/>
<keyword evidence="8" id="KW-1185">Reference proteome</keyword>
<dbReference type="PANTHER" id="PTHR22550">
    <property type="entry name" value="SPORE GERMINATION PROTEIN"/>
    <property type="match status" value="1"/>
</dbReference>
<comment type="caution">
    <text evidence="7">The sequence shown here is derived from an EMBL/GenBank/DDBJ whole genome shotgun (WGS) entry which is preliminary data.</text>
</comment>
<proteinExistence type="predicted"/>
<dbReference type="AlphaFoldDB" id="M5UGQ6"/>
<name>M5UGQ6_9BACT</name>
<sequence length="311" mass="35141">MNRDLWWAAWLPDDGLVGNPVAAWWIVAAAISGVMCLIVVLIRRRAQRRFATEDRLADFFDSSSFFARHRVVGGVVSAAVLSMALGLLALSMMDIRWGKTEQEVPQKGIEVLFLLDVSRSMLAEDARPNRLERAKQMIRDMVERMAGDRVGLVVFAGETRQVIPLTNHYEDFSRQLEDVSPNSVRRGGSRLGDAIESGGRAFLSKTNSHRVIVVLTDGEDQESEPVKMAKRLHDDEKIRIFTVGLGDMDAGSRIPDVDRERPRHETRAIHQVSRRTGLVKNEWRDLATNRYRNRRCLHPGGHQASRHGDDL</sequence>
<evidence type="ECO:0000313" key="7">
    <source>
        <dbReference type="EMBL" id="EMI57031.1"/>
    </source>
</evidence>
<dbReference type="Pfam" id="PF13519">
    <property type="entry name" value="VWA_2"/>
    <property type="match status" value="1"/>
</dbReference>
<protein>
    <submittedName>
        <fullName evidence="7">von Willebrand factor type A</fullName>
    </submittedName>
</protein>
<evidence type="ECO:0000256" key="2">
    <source>
        <dbReference type="ARBA" id="ARBA00022692"/>
    </source>
</evidence>
<dbReference type="Proteomes" id="UP000011885">
    <property type="component" value="Unassembled WGS sequence"/>
</dbReference>
<dbReference type="InterPro" id="IPR050768">
    <property type="entry name" value="UPF0353/GerABKA_families"/>
</dbReference>
<feature type="transmembrane region" description="Helical" evidence="5">
    <location>
        <begin position="71"/>
        <end position="93"/>
    </location>
</feature>
<keyword evidence="2 5" id="KW-0812">Transmembrane</keyword>
<keyword evidence="3 5" id="KW-1133">Transmembrane helix</keyword>
<dbReference type="PANTHER" id="PTHR22550:SF5">
    <property type="entry name" value="LEUCINE ZIPPER PROTEIN 4"/>
    <property type="match status" value="1"/>
</dbReference>
<keyword evidence="4 5" id="KW-0472">Membrane</keyword>
<gene>
    <name evidence="7" type="ORF">RSSM_01560</name>
</gene>
<evidence type="ECO:0000256" key="5">
    <source>
        <dbReference type="SAM" id="Phobius"/>
    </source>
</evidence>
<reference evidence="7 8" key="1">
    <citation type="journal article" date="2013" name="Mar. Genomics">
        <title>Expression of sulfatases in Rhodopirellula baltica and the diversity of sulfatases in the genus Rhodopirellula.</title>
        <authorList>
            <person name="Wegner C.E."/>
            <person name="Richter-Heitmann T."/>
            <person name="Klindworth A."/>
            <person name="Klockow C."/>
            <person name="Richter M."/>
            <person name="Achstetter T."/>
            <person name="Glockner F.O."/>
            <person name="Harder J."/>
        </authorList>
    </citation>
    <scope>NUCLEOTIDE SEQUENCE [LARGE SCALE GENOMIC DNA]</scope>
    <source>
        <strain evidence="7 8">SM41</strain>
    </source>
</reference>
<evidence type="ECO:0000313" key="8">
    <source>
        <dbReference type="Proteomes" id="UP000011885"/>
    </source>
</evidence>
<feature type="domain" description="VWFA" evidence="6">
    <location>
        <begin position="110"/>
        <end position="247"/>
    </location>
</feature>
<dbReference type="Gene3D" id="3.40.50.410">
    <property type="entry name" value="von Willebrand factor, type A domain"/>
    <property type="match status" value="1"/>
</dbReference>
<keyword evidence="1" id="KW-1003">Cell membrane</keyword>
<organism evidence="7 8">
    <name type="scientific">Rhodopirellula sallentina SM41</name>
    <dbReference type="NCBI Taxonomy" id="1263870"/>
    <lineage>
        <taxon>Bacteria</taxon>
        <taxon>Pseudomonadati</taxon>
        <taxon>Planctomycetota</taxon>
        <taxon>Planctomycetia</taxon>
        <taxon>Pirellulales</taxon>
        <taxon>Pirellulaceae</taxon>
        <taxon>Rhodopirellula</taxon>
    </lineage>
</organism>
<dbReference type="OrthoDB" id="9781333at2"/>